<evidence type="ECO:0000256" key="1">
    <source>
        <dbReference type="ARBA" id="ARBA00022737"/>
    </source>
</evidence>
<feature type="compositionally biased region" description="Basic and acidic residues" evidence="4">
    <location>
        <begin position="656"/>
        <end position="665"/>
    </location>
</feature>
<feature type="region of interest" description="Disordered" evidence="4">
    <location>
        <begin position="21"/>
        <end position="41"/>
    </location>
</feature>
<feature type="region of interest" description="Disordered" evidence="4">
    <location>
        <begin position="415"/>
        <end position="514"/>
    </location>
</feature>
<dbReference type="PANTHER" id="PTHR24166:SF48">
    <property type="entry name" value="PROTEIN VAPYRIN"/>
    <property type="match status" value="1"/>
</dbReference>
<dbReference type="SUPFAM" id="SSF48403">
    <property type="entry name" value="Ankyrin repeat"/>
    <property type="match status" value="1"/>
</dbReference>
<dbReference type="PANTHER" id="PTHR24166">
    <property type="entry name" value="ROLLING PEBBLES, ISOFORM B"/>
    <property type="match status" value="1"/>
</dbReference>
<dbReference type="InterPro" id="IPR036770">
    <property type="entry name" value="Ankyrin_rpt-contain_sf"/>
</dbReference>
<dbReference type="Gene3D" id="1.25.40.20">
    <property type="entry name" value="Ankyrin repeat-containing domain"/>
    <property type="match status" value="1"/>
</dbReference>
<evidence type="ECO:0000313" key="5">
    <source>
        <dbReference type="EMBL" id="CEM45116.1"/>
    </source>
</evidence>
<name>A0A0G4HLV9_9ALVE</name>
<dbReference type="AlphaFoldDB" id="A0A0G4HLV9"/>
<dbReference type="InterPro" id="IPR050889">
    <property type="entry name" value="Dendritic_Spine_Reg/Scaffold"/>
</dbReference>
<feature type="repeat" description="ANK" evidence="3">
    <location>
        <begin position="376"/>
        <end position="409"/>
    </location>
</feature>
<dbReference type="VEuPathDB" id="CryptoDB:Cvel_7401"/>
<feature type="compositionally biased region" description="Gly residues" evidence="4">
    <location>
        <begin position="502"/>
        <end position="511"/>
    </location>
</feature>
<evidence type="ECO:0000256" key="2">
    <source>
        <dbReference type="ARBA" id="ARBA00023043"/>
    </source>
</evidence>
<organism evidence="5">
    <name type="scientific">Chromera velia CCMP2878</name>
    <dbReference type="NCBI Taxonomy" id="1169474"/>
    <lineage>
        <taxon>Eukaryota</taxon>
        <taxon>Sar</taxon>
        <taxon>Alveolata</taxon>
        <taxon>Colpodellida</taxon>
        <taxon>Chromeraceae</taxon>
        <taxon>Chromera</taxon>
    </lineage>
</organism>
<sequence length="665" mass="70739">MATDLPVIAFRSGQVRAFPSHVASSPDSRGHTVSVRRATRAATSLATPKRFPLRPCLSLPAVVNGDHIVSVDAVESPRTRSGKRRWRQLRSAVFCVARLSRPDVSVVHNVEDIEEGPDKTTTGAHGWKSKSTGVARVTFRQMSDEDQRLEVSSVPERGEKPSRWEPDETVGIGLGLQYNLTNSGRATINVPGTPPKVIGEGVRVQEGGVGVLVEREEVDGGSTGGTRVERERARVGGEGGGEGGANGHEMTASEIAAAAVAAAAGGGGAGGSAPRTNFADALEEHRVRERLFTAVLRGAVSFWRKEYTKDPKRHMFEGSAAGSNLNALNRHGHTQLHTAAQNGDLQMVANLLRHGADLFLPSKPGLSGPSVKKPPEGELPLQVAARWGHLDLVLFLLLLDGGDLDAYTARVEEKREMERKRRLKKARGKGETQGGTAGDRGALETSGYSFRDHAFTTQVTGREGEGGEGEERDQQEGRIPLGERFAPQSPQNRQAPVDVNSSGGGGGGAFGGAHPAAELVPERGRSPSHSRSIAAASSNGMSLTHFAARSRSVPFASAPLTALADEDIVRTVRGRRYTLATLKSAAETAGSERVRAYLKEHLKARQGERSCYSFLFSCGSNNRHQGSLASGDRSRRSGGGSPHEVSSSTEWEVGDGEGKERGNAS</sequence>
<protein>
    <submittedName>
        <fullName evidence="5">Uncharacterized protein</fullName>
    </submittedName>
</protein>
<accession>A0A0G4HLV9</accession>
<reference evidence="5" key="1">
    <citation type="submission" date="2014-11" db="EMBL/GenBank/DDBJ databases">
        <authorList>
            <person name="Otto D Thomas"/>
            <person name="Naeem Raeece"/>
        </authorList>
    </citation>
    <scope>NUCLEOTIDE SEQUENCE</scope>
</reference>
<gene>
    <name evidence="5" type="ORF">Cvel_7401</name>
</gene>
<dbReference type="InterPro" id="IPR002110">
    <property type="entry name" value="Ankyrin_rpt"/>
</dbReference>
<dbReference type="PROSITE" id="PS50297">
    <property type="entry name" value="ANK_REP_REGION"/>
    <property type="match status" value="2"/>
</dbReference>
<dbReference type="PROSITE" id="PS50088">
    <property type="entry name" value="ANK_REPEAT"/>
    <property type="match status" value="2"/>
</dbReference>
<feature type="repeat" description="ANK" evidence="3">
    <location>
        <begin position="331"/>
        <end position="363"/>
    </location>
</feature>
<feature type="compositionally biased region" description="Low complexity" evidence="4">
    <location>
        <begin position="32"/>
        <end position="41"/>
    </location>
</feature>
<keyword evidence="1" id="KW-0677">Repeat</keyword>
<dbReference type="Pfam" id="PF12796">
    <property type="entry name" value="Ank_2"/>
    <property type="match status" value="1"/>
</dbReference>
<proteinExistence type="predicted"/>
<evidence type="ECO:0000256" key="4">
    <source>
        <dbReference type="SAM" id="MobiDB-lite"/>
    </source>
</evidence>
<dbReference type="EMBL" id="CDMZ01003105">
    <property type="protein sequence ID" value="CEM45116.1"/>
    <property type="molecule type" value="Genomic_DNA"/>
</dbReference>
<dbReference type="SMART" id="SM00248">
    <property type="entry name" value="ANK"/>
    <property type="match status" value="2"/>
</dbReference>
<evidence type="ECO:0000256" key="3">
    <source>
        <dbReference type="PROSITE-ProRule" id="PRU00023"/>
    </source>
</evidence>
<keyword evidence="2 3" id="KW-0040">ANK repeat</keyword>
<feature type="region of interest" description="Disordered" evidence="4">
    <location>
        <begin position="625"/>
        <end position="665"/>
    </location>
</feature>